<reference evidence="4 5" key="1">
    <citation type="submission" date="2020-10" db="EMBL/GenBank/DDBJ databases">
        <title>Identification of Nocardia species via Next-generation sequencing and recognition of intraspecies genetic diversity.</title>
        <authorList>
            <person name="Li P."/>
            <person name="Li P."/>
            <person name="Lu B."/>
        </authorList>
    </citation>
    <scope>NUCLEOTIDE SEQUENCE [LARGE SCALE GENOMIC DNA]</scope>
    <source>
        <strain evidence="4 5">BJ06-0157</strain>
    </source>
</reference>
<evidence type="ECO:0000259" key="3">
    <source>
        <dbReference type="PROSITE" id="PS50977"/>
    </source>
</evidence>
<protein>
    <submittedName>
        <fullName evidence="4">TetR family transcriptional regulator</fullName>
    </submittedName>
</protein>
<dbReference type="InterPro" id="IPR041583">
    <property type="entry name" value="TetR_C_31"/>
</dbReference>
<dbReference type="InterPro" id="IPR001647">
    <property type="entry name" value="HTH_TetR"/>
</dbReference>
<feature type="domain" description="HTH tetR-type" evidence="3">
    <location>
        <begin position="2"/>
        <end position="62"/>
    </location>
</feature>
<dbReference type="InterPro" id="IPR036271">
    <property type="entry name" value="Tet_transcr_reg_TetR-rel_C_sf"/>
</dbReference>
<gene>
    <name evidence="4" type="ORF">IU459_20975</name>
</gene>
<evidence type="ECO:0000256" key="1">
    <source>
        <dbReference type="ARBA" id="ARBA00023125"/>
    </source>
</evidence>
<proteinExistence type="predicted"/>
<dbReference type="EMBL" id="JADLQX010000015">
    <property type="protein sequence ID" value="MBF6299997.1"/>
    <property type="molecule type" value="Genomic_DNA"/>
</dbReference>
<feature type="DNA-binding region" description="H-T-H motif" evidence="2">
    <location>
        <begin position="25"/>
        <end position="44"/>
    </location>
</feature>
<name>A0ABS0CTN4_9NOCA</name>
<comment type="caution">
    <text evidence="4">The sequence shown here is derived from an EMBL/GenBank/DDBJ whole genome shotgun (WGS) entry which is preliminary data.</text>
</comment>
<dbReference type="Gene3D" id="1.10.357.10">
    <property type="entry name" value="Tetracycline Repressor, domain 2"/>
    <property type="match status" value="1"/>
</dbReference>
<dbReference type="PROSITE" id="PS50977">
    <property type="entry name" value="HTH_TETR_2"/>
    <property type="match status" value="1"/>
</dbReference>
<dbReference type="SUPFAM" id="SSF46689">
    <property type="entry name" value="Homeodomain-like"/>
    <property type="match status" value="1"/>
</dbReference>
<keyword evidence="5" id="KW-1185">Reference proteome</keyword>
<dbReference type="Pfam" id="PF17940">
    <property type="entry name" value="TetR_C_31"/>
    <property type="match status" value="1"/>
</dbReference>
<sequence>MSTKRELVLDAAIELLGSRGTRALTHRAVDEVAGMPAGSASNYFRTREALLTGIAERLEARDYADWEALSRRPVPSTIDELVDGMAAFVVHAARTDRIRTLARYALFLEAQTMPALRESVRRGHRRLTGWAATLLAGVGGDEAATRILVAQFDGIILHQLANPAPDFDPRPALDRLVRALIGGAAS</sequence>
<evidence type="ECO:0000313" key="5">
    <source>
        <dbReference type="Proteomes" id="UP000702209"/>
    </source>
</evidence>
<dbReference type="Proteomes" id="UP000702209">
    <property type="component" value="Unassembled WGS sequence"/>
</dbReference>
<dbReference type="RefSeq" id="WP_195131239.1">
    <property type="nucleotide sequence ID" value="NZ_JADLQX010000015.1"/>
</dbReference>
<evidence type="ECO:0000256" key="2">
    <source>
        <dbReference type="PROSITE-ProRule" id="PRU00335"/>
    </source>
</evidence>
<dbReference type="InterPro" id="IPR009057">
    <property type="entry name" value="Homeodomain-like_sf"/>
</dbReference>
<keyword evidence="1 2" id="KW-0238">DNA-binding</keyword>
<dbReference type="SUPFAM" id="SSF48498">
    <property type="entry name" value="Tetracyclin repressor-like, C-terminal domain"/>
    <property type="match status" value="1"/>
</dbReference>
<dbReference type="Pfam" id="PF00440">
    <property type="entry name" value="TetR_N"/>
    <property type="match status" value="1"/>
</dbReference>
<accession>A0ABS0CTN4</accession>
<evidence type="ECO:0000313" key="4">
    <source>
        <dbReference type="EMBL" id="MBF6299997.1"/>
    </source>
</evidence>
<organism evidence="4 5">
    <name type="scientific">Nocardia amamiensis</name>
    <dbReference type="NCBI Taxonomy" id="404578"/>
    <lineage>
        <taxon>Bacteria</taxon>
        <taxon>Bacillati</taxon>
        <taxon>Actinomycetota</taxon>
        <taxon>Actinomycetes</taxon>
        <taxon>Mycobacteriales</taxon>
        <taxon>Nocardiaceae</taxon>
        <taxon>Nocardia</taxon>
    </lineage>
</organism>